<sequence length="156" mass="16825">MDGFELFQLGRRLMKLGEQAIPEIGLHRMSGPTRAVVFDVFGNPDSSISEITARVRFPQSQVSACVARLREVGALETVSDPRDRRRTLVRPSAEALRRAEDRPSAPIDDTLAAAIGSTDPADIQRVRDALEVLAGLLDRRQPTAGVPSAPGAADTP</sequence>
<gene>
    <name evidence="3" type="ORF">BBK14_30390</name>
</gene>
<feature type="domain" description="HTH marR-type" evidence="2">
    <location>
        <begin position="29"/>
        <end position="95"/>
    </location>
</feature>
<evidence type="ECO:0000313" key="4">
    <source>
        <dbReference type="Proteomes" id="UP000179769"/>
    </source>
</evidence>
<feature type="region of interest" description="Disordered" evidence="1">
    <location>
        <begin position="83"/>
        <end position="109"/>
    </location>
</feature>
<accession>A0A1S1RH82</accession>
<dbReference type="Pfam" id="PF13463">
    <property type="entry name" value="HTH_27"/>
    <property type="match status" value="1"/>
</dbReference>
<reference evidence="4" key="1">
    <citation type="submission" date="2016-07" db="EMBL/GenBank/DDBJ databases">
        <title>Frankia sp. NRRL B-16219 Genome sequencing.</title>
        <authorList>
            <person name="Ghodhbane-Gtari F."/>
            <person name="Swanson E."/>
            <person name="Gueddou A."/>
            <person name="Louati M."/>
            <person name="Nouioui I."/>
            <person name="Hezbri K."/>
            <person name="Abebe-Akele F."/>
            <person name="Simpson S."/>
            <person name="Morris K."/>
            <person name="Thomas K."/>
            <person name="Gtari M."/>
            <person name="Tisa L.S."/>
        </authorList>
    </citation>
    <scope>NUCLEOTIDE SEQUENCE [LARGE SCALE GENOMIC DNA]</scope>
    <source>
        <strain evidence="4">NRRL B-16219</strain>
    </source>
</reference>
<dbReference type="InterPro" id="IPR036388">
    <property type="entry name" value="WH-like_DNA-bd_sf"/>
</dbReference>
<keyword evidence="4" id="KW-1185">Reference proteome</keyword>
<dbReference type="InterPro" id="IPR000835">
    <property type="entry name" value="HTH_MarR-typ"/>
</dbReference>
<evidence type="ECO:0000256" key="1">
    <source>
        <dbReference type="SAM" id="MobiDB-lite"/>
    </source>
</evidence>
<dbReference type="Gene3D" id="1.10.10.10">
    <property type="entry name" value="Winged helix-like DNA-binding domain superfamily/Winged helix DNA-binding domain"/>
    <property type="match status" value="1"/>
</dbReference>
<feature type="region of interest" description="Disordered" evidence="1">
    <location>
        <begin position="137"/>
        <end position="156"/>
    </location>
</feature>
<proteinExistence type="predicted"/>
<dbReference type="InterPro" id="IPR036390">
    <property type="entry name" value="WH_DNA-bd_sf"/>
</dbReference>
<evidence type="ECO:0000313" key="3">
    <source>
        <dbReference type="EMBL" id="OHV45377.1"/>
    </source>
</evidence>
<dbReference type="GO" id="GO:0003700">
    <property type="term" value="F:DNA-binding transcription factor activity"/>
    <property type="evidence" value="ECO:0007669"/>
    <property type="project" value="InterPro"/>
</dbReference>
<evidence type="ECO:0000259" key="2">
    <source>
        <dbReference type="Pfam" id="PF13463"/>
    </source>
</evidence>
<dbReference type="SUPFAM" id="SSF46785">
    <property type="entry name" value="Winged helix' DNA-binding domain"/>
    <property type="match status" value="1"/>
</dbReference>
<dbReference type="AlphaFoldDB" id="A0A1S1RH82"/>
<name>A0A1S1RH82_9ACTN</name>
<protein>
    <submittedName>
        <fullName evidence="3">MarR family transcriptional regulator</fullName>
    </submittedName>
</protein>
<dbReference type="RefSeq" id="WP_071059668.1">
    <property type="nucleotide sequence ID" value="NZ_MAXA01000010.1"/>
</dbReference>
<dbReference type="Proteomes" id="UP000179769">
    <property type="component" value="Unassembled WGS sequence"/>
</dbReference>
<comment type="caution">
    <text evidence="3">The sequence shown here is derived from an EMBL/GenBank/DDBJ whole genome shotgun (WGS) entry which is preliminary data.</text>
</comment>
<organism evidence="3 4">
    <name type="scientific">Parafrankia soli</name>
    <dbReference type="NCBI Taxonomy" id="2599596"/>
    <lineage>
        <taxon>Bacteria</taxon>
        <taxon>Bacillati</taxon>
        <taxon>Actinomycetota</taxon>
        <taxon>Actinomycetes</taxon>
        <taxon>Frankiales</taxon>
        <taxon>Frankiaceae</taxon>
        <taxon>Parafrankia</taxon>
    </lineage>
</organism>
<dbReference type="EMBL" id="MAXA01000010">
    <property type="protein sequence ID" value="OHV45377.1"/>
    <property type="molecule type" value="Genomic_DNA"/>
</dbReference>
<dbReference type="OrthoDB" id="4557196at2"/>